<name>A0A0P7ZTL8_9CYAN</name>
<proteinExistence type="predicted"/>
<dbReference type="Proteomes" id="UP000050465">
    <property type="component" value="Unassembled WGS sequence"/>
</dbReference>
<gene>
    <name evidence="2" type="ORF">HLUCCA11_17795</name>
</gene>
<evidence type="ECO:0000313" key="2">
    <source>
        <dbReference type="EMBL" id="KPQ33589.1"/>
    </source>
</evidence>
<evidence type="ECO:0000259" key="1">
    <source>
        <dbReference type="Pfam" id="PF14261"/>
    </source>
</evidence>
<dbReference type="PANTHER" id="PTHR35586">
    <property type="entry name" value="SLL1691 PROTEIN"/>
    <property type="match status" value="1"/>
</dbReference>
<protein>
    <recommendedName>
        <fullName evidence="1">DUF4351 domain-containing protein</fullName>
    </recommendedName>
</protein>
<dbReference type="EMBL" id="LJZR01000029">
    <property type="protein sequence ID" value="KPQ33589.1"/>
    <property type="molecule type" value="Genomic_DNA"/>
</dbReference>
<dbReference type="PATRIC" id="fig|1666911.3.peg.2049"/>
<dbReference type="PANTHER" id="PTHR35586:SF1">
    <property type="entry name" value="SLL1691 PROTEIN"/>
    <property type="match status" value="1"/>
</dbReference>
<accession>A0A0P7ZTL8</accession>
<sequence>MTHLKMQETKKDQESRREWKLRLIRRLYERGYNKSDIINLFRFIDWVMVLPKGLESSFWTELKAYEETRKVPYITSVERLGFERGLQEGRQEGRQEGLQEGRQEGLQEASRLILQRLLVGKFGTLPEHLCTAVETLSPEAVESLAIALLNFSSIEDLETWLAEQRLQG</sequence>
<reference evidence="2 3" key="1">
    <citation type="submission" date="2015-09" db="EMBL/GenBank/DDBJ databases">
        <title>Identification and resolution of microdiversity through metagenomic sequencing of parallel consortia.</title>
        <authorList>
            <person name="Nelson W.C."/>
            <person name="Romine M.F."/>
            <person name="Lindemann S.R."/>
        </authorList>
    </citation>
    <scope>NUCLEOTIDE SEQUENCE [LARGE SCALE GENOMIC DNA]</scope>
    <source>
        <strain evidence="2">Ana</strain>
    </source>
</reference>
<dbReference type="InterPro" id="IPR025587">
    <property type="entry name" value="DUF4351"/>
</dbReference>
<comment type="caution">
    <text evidence="2">The sequence shown here is derived from an EMBL/GenBank/DDBJ whole genome shotgun (WGS) entry which is preliminary data.</text>
</comment>
<evidence type="ECO:0000313" key="3">
    <source>
        <dbReference type="Proteomes" id="UP000050465"/>
    </source>
</evidence>
<organism evidence="2 3">
    <name type="scientific">Phormidesmis priestleyi Ana</name>
    <dbReference type="NCBI Taxonomy" id="1666911"/>
    <lineage>
        <taxon>Bacteria</taxon>
        <taxon>Bacillati</taxon>
        <taxon>Cyanobacteriota</taxon>
        <taxon>Cyanophyceae</taxon>
        <taxon>Leptolyngbyales</taxon>
        <taxon>Leptolyngbyaceae</taxon>
        <taxon>Phormidesmis</taxon>
    </lineage>
</organism>
<feature type="domain" description="DUF4351" evidence="1">
    <location>
        <begin position="103"/>
        <end position="161"/>
    </location>
</feature>
<dbReference type="Pfam" id="PF14261">
    <property type="entry name" value="DUF4351"/>
    <property type="match status" value="1"/>
</dbReference>
<dbReference type="AlphaFoldDB" id="A0A0P7ZTL8"/>
<dbReference type="STRING" id="1666911.HLUCCA11_17795"/>